<dbReference type="GeneID" id="102800678"/>
<dbReference type="PANTHER" id="PTHR10165:SF103">
    <property type="entry name" value="PHOSPHOLIPID PHOSPHATASE HOMOLOG 1.2 HOMOLOG"/>
    <property type="match status" value="1"/>
</dbReference>
<name>A0ABM0MRU0_SACKO</name>
<keyword evidence="3 6" id="KW-0812">Transmembrane</keyword>
<feature type="transmembrane region" description="Helical" evidence="6">
    <location>
        <begin position="108"/>
        <end position="129"/>
    </location>
</feature>
<proteinExistence type="inferred from homology"/>
<feature type="non-terminal residue" evidence="9">
    <location>
        <position position="1"/>
    </location>
</feature>
<accession>A0ABM0MRU0</accession>
<dbReference type="RefSeq" id="XP_006822731.1">
    <property type="nucleotide sequence ID" value="XM_006822668.1"/>
</dbReference>
<evidence type="ECO:0000256" key="5">
    <source>
        <dbReference type="ARBA" id="ARBA00023136"/>
    </source>
</evidence>
<evidence type="ECO:0000256" key="3">
    <source>
        <dbReference type="ARBA" id="ARBA00022692"/>
    </source>
</evidence>
<dbReference type="InterPro" id="IPR036938">
    <property type="entry name" value="PAP2/HPO_sf"/>
</dbReference>
<feature type="transmembrane region" description="Helical" evidence="6">
    <location>
        <begin position="38"/>
        <end position="60"/>
    </location>
</feature>
<dbReference type="SMART" id="SM00014">
    <property type="entry name" value="acidPPc"/>
    <property type="match status" value="1"/>
</dbReference>
<evidence type="ECO:0000256" key="1">
    <source>
        <dbReference type="ARBA" id="ARBA00004141"/>
    </source>
</evidence>
<dbReference type="SUPFAM" id="SSF48317">
    <property type="entry name" value="Acid phosphatase/Vanadium-dependent haloperoxidase"/>
    <property type="match status" value="1"/>
</dbReference>
<dbReference type="PANTHER" id="PTHR10165">
    <property type="entry name" value="LIPID PHOSPHATE PHOSPHATASE"/>
    <property type="match status" value="1"/>
</dbReference>
<feature type="transmembrane region" description="Helical" evidence="6">
    <location>
        <begin position="165"/>
        <end position="187"/>
    </location>
</feature>
<keyword evidence="8" id="KW-1185">Reference proteome</keyword>
<gene>
    <name evidence="9" type="primary">LOC102800678</name>
</gene>
<feature type="domain" description="Phosphatidic acid phosphatase type 2/haloperoxidase" evidence="7">
    <location>
        <begin position="43"/>
        <end position="180"/>
    </location>
</feature>
<dbReference type="InterPro" id="IPR000326">
    <property type="entry name" value="PAP2/HPO"/>
</dbReference>
<evidence type="ECO:0000256" key="4">
    <source>
        <dbReference type="ARBA" id="ARBA00022989"/>
    </source>
</evidence>
<evidence type="ECO:0000313" key="8">
    <source>
        <dbReference type="Proteomes" id="UP000694865"/>
    </source>
</evidence>
<evidence type="ECO:0000259" key="7">
    <source>
        <dbReference type="SMART" id="SM00014"/>
    </source>
</evidence>
<comment type="subcellular location">
    <subcellularLocation>
        <location evidence="1">Membrane</location>
        <topology evidence="1">Multi-pass membrane protein</topology>
    </subcellularLocation>
</comment>
<sequence length="227" mass="25930">IILNESFLYVLSRKRQEKNSYNKCHYIKTKKVNPLLYYLYYIIGVFLFGSATTQLATACIKKLIGRLRPHFLTVCIPNYDLFNCSDGYIEADVCTGDPHIISEARLSFLSGHSSLAWFSALYLAVRFVWNLPKLVKPTLQFTSLMLGLLCSLTRISDYYHHPTDVLWGSLLGIVIALLTYVYISGLLKMHMAIPGRHRYAETEQSKQEHIDIPKTETEDVIETGLPC</sequence>
<evidence type="ECO:0000313" key="9">
    <source>
        <dbReference type="RefSeq" id="XP_006822731.1"/>
    </source>
</evidence>
<dbReference type="Pfam" id="PF01569">
    <property type="entry name" value="PAP2"/>
    <property type="match status" value="1"/>
</dbReference>
<protein>
    <submittedName>
        <fullName evidence="9">Lipid phosphate phosphohydrolase 3-like</fullName>
    </submittedName>
</protein>
<evidence type="ECO:0000256" key="6">
    <source>
        <dbReference type="SAM" id="Phobius"/>
    </source>
</evidence>
<dbReference type="Proteomes" id="UP000694865">
    <property type="component" value="Unplaced"/>
</dbReference>
<organism evidence="8 9">
    <name type="scientific">Saccoglossus kowalevskii</name>
    <name type="common">Acorn worm</name>
    <dbReference type="NCBI Taxonomy" id="10224"/>
    <lineage>
        <taxon>Eukaryota</taxon>
        <taxon>Metazoa</taxon>
        <taxon>Hemichordata</taxon>
        <taxon>Enteropneusta</taxon>
        <taxon>Harrimaniidae</taxon>
        <taxon>Saccoglossus</taxon>
    </lineage>
</organism>
<keyword evidence="5 6" id="KW-0472">Membrane</keyword>
<keyword evidence="4 6" id="KW-1133">Transmembrane helix</keyword>
<reference evidence="9" key="1">
    <citation type="submission" date="2025-08" db="UniProtKB">
        <authorList>
            <consortium name="RefSeq"/>
        </authorList>
    </citation>
    <scope>IDENTIFICATION</scope>
    <source>
        <tissue evidence="9">Testes</tissue>
    </source>
</reference>
<comment type="similarity">
    <text evidence="2">Belongs to the PA-phosphatase related phosphoesterase family.</text>
</comment>
<evidence type="ECO:0000256" key="2">
    <source>
        <dbReference type="ARBA" id="ARBA00008816"/>
    </source>
</evidence>
<dbReference type="Gene3D" id="1.20.144.10">
    <property type="entry name" value="Phosphatidic acid phosphatase type 2/haloperoxidase"/>
    <property type="match status" value="1"/>
</dbReference>
<dbReference type="InterPro" id="IPR043216">
    <property type="entry name" value="PAP-like"/>
</dbReference>
<dbReference type="CDD" id="cd03384">
    <property type="entry name" value="PAP2_wunen"/>
    <property type="match status" value="1"/>
</dbReference>